<comment type="caution">
    <text evidence="2">The sequence shown here is derived from an EMBL/GenBank/DDBJ whole genome shotgun (WGS) entry which is preliminary data.</text>
</comment>
<dbReference type="InterPro" id="IPR042099">
    <property type="entry name" value="ANL_N_sf"/>
</dbReference>
<name>A0ABW4D258_9LACO</name>
<proteinExistence type="predicted"/>
<reference evidence="3" key="1">
    <citation type="journal article" date="2019" name="Int. J. Syst. Evol. Microbiol.">
        <title>The Global Catalogue of Microorganisms (GCM) 10K type strain sequencing project: providing services to taxonomists for standard genome sequencing and annotation.</title>
        <authorList>
            <consortium name="The Broad Institute Genomics Platform"/>
            <consortium name="The Broad Institute Genome Sequencing Center for Infectious Disease"/>
            <person name="Wu L."/>
            <person name="Ma J."/>
        </authorList>
    </citation>
    <scope>NUCLEOTIDE SEQUENCE [LARGE SCALE GENOMIC DNA]</scope>
    <source>
        <strain evidence="3">CCM 8979</strain>
    </source>
</reference>
<dbReference type="Proteomes" id="UP001597189">
    <property type="component" value="Unassembled WGS sequence"/>
</dbReference>
<evidence type="ECO:0000259" key="1">
    <source>
        <dbReference type="Pfam" id="PF00501"/>
    </source>
</evidence>
<dbReference type="SUPFAM" id="SSF56801">
    <property type="entry name" value="Acetyl-CoA synthetase-like"/>
    <property type="match status" value="1"/>
</dbReference>
<dbReference type="Pfam" id="PF00501">
    <property type="entry name" value="AMP-binding"/>
    <property type="match status" value="1"/>
</dbReference>
<keyword evidence="3" id="KW-1185">Reference proteome</keyword>
<dbReference type="InterPro" id="IPR000873">
    <property type="entry name" value="AMP-dep_synth/lig_dom"/>
</dbReference>
<gene>
    <name evidence="2" type="ORF">ACFQ44_00775</name>
</gene>
<organism evidence="2 3">
    <name type="scientific">Levilactobacillus lanxiensis</name>
    <dbReference type="NCBI Taxonomy" id="2799568"/>
    <lineage>
        <taxon>Bacteria</taxon>
        <taxon>Bacillati</taxon>
        <taxon>Bacillota</taxon>
        <taxon>Bacilli</taxon>
        <taxon>Lactobacillales</taxon>
        <taxon>Lactobacillaceae</taxon>
        <taxon>Levilactobacillus</taxon>
    </lineage>
</organism>
<accession>A0ABW4D258</accession>
<dbReference type="EMBL" id="JBHTOD010000001">
    <property type="protein sequence ID" value="MFD1454208.1"/>
    <property type="molecule type" value="Genomic_DNA"/>
</dbReference>
<evidence type="ECO:0000313" key="2">
    <source>
        <dbReference type="EMBL" id="MFD1454208.1"/>
    </source>
</evidence>
<dbReference type="Gene3D" id="3.40.50.12780">
    <property type="entry name" value="N-terminal domain of ligase-like"/>
    <property type="match status" value="1"/>
</dbReference>
<dbReference type="RefSeq" id="WP_203642579.1">
    <property type="nucleotide sequence ID" value="NZ_BOLN01000001.1"/>
</dbReference>
<sequence>MSKLTLNLTTQLKANANEKILRDDARDRWYTGAELAADVDQLDDQLRGLNVGHGDVVYVCLPKSGMTPILTQAIWGIGAVMNPVSVNTSVADMLADLNVHDYAAMIVGDEFVAAVLENRQTQRADLTLNTVDRLTVIRDTAVSGHVAATPTEEDLALILPTGDSQRLSLTHDSIRRRVQDQQSPTAVYWGYLFEECR</sequence>
<evidence type="ECO:0000313" key="3">
    <source>
        <dbReference type="Proteomes" id="UP001597189"/>
    </source>
</evidence>
<protein>
    <submittedName>
        <fullName evidence="2">AMP-binding protein</fullName>
    </submittedName>
</protein>
<feature type="domain" description="AMP-dependent synthetase/ligase" evidence="1">
    <location>
        <begin position="12"/>
        <end position="161"/>
    </location>
</feature>